<name>A0A1G8HEB5_9BACI</name>
<dbReference type="RefSeq" id="WP_091583790.1">
    <property type="nucleotide sequence ID" value="NZ_FNDU01000004.1"/>
</dbReference>
<feature type="transmembrane region" description="Helical" evidence="6">
    <location>
        <begin position="206"/>
        <end position="227"/>
    </location>
</feature>
<dbReference type="EMBL" id="FNDU01000004">
    <property type="protein sequence ID" value="SDI04800.1"/>
    <property type="molecule type" value="Genomic_DNA"/>
</dbReference>
<keyword evidence="4 6" id="KW-1133">Transmembrane helix</keyword>
<dbReference type="PANTHER" id="PTHR30249">
    <property type="entry name" value="PUTATIVE SEROTONIN TRANSPORTER"/>
    <property type="match status" value="1"/>
</dbReference>
<dbReference type="AlphaFoldDB" id="A0A1G8HEB5"/>
<evidence type="ECO:0000313" key="7">
    <source>
        <dbReference type="EMBL" id="SDI04800.1"/>
    </source>
</evidence>
<keyword evidence="2" id="KW-1003">Cell membrane</keyword>
<dbReference type="GO" id="GO:0016787">
    <property type="term" value="F:hydrolase activity"/>
    <property type="evidence" value="ECO:0007669"/>
    <property type="project" value="UniProtKB-KW"/>
</dbReference>
<evidence type="ECO:0000256" key="1">
    <source>
        <dbReference type="ARBA" id="ARBA00004651"/>
    </source>
</evidence>
<keyword evidence="7" id="KW-0378">Hydrolase</keyword>
<feature type="transmembrane region" description="Helical" evidence="6">
    <location>
        <begin position="144"/>
        <end position="164"/>
    </location>
</feature>
<keyword evidence="5 6" id="KW-0472">Membrane</keyword>
<proteinExistence type="predicted"/>
<feature type="transmembrane region" description="Helical" evidence="6">
    <location>
        <begin position="30"/>
        <end position="50"/>
    </location>
</feature>
<feature type="transmembrane region" description="Helical" evidence="6">
    <location>
        <begin position="62"/>
        <end position="80"/>
    </location>
</feature>
<dbReference type="PANTHER" id="PTHR30249:SF17">
    <property type="entry name" value="HOLIN-LIKE PROTEIN CIDB"/>
    <property type="match status" value="1"/>
</dbReference>
<feature type="transmembrane region" description="Helical" evidence="6">
    <location>
        <begin position="6"/>
        <end position="23"/>
    </location>
</feature>
<evidence type="ECO:0000313" key="8">
    <source>
        <dbReference type="Proteomes" id="UP000199017"/>
    </source>
</evidence>
<feature type="transmembrane region" description="Helical" evidence="6">
    <location>
        <begin position="92"/>
        <end position="115"/>
    </location>
</feature>
<dbReference type="OrthoDB" id="9811701at2"/>
<keyword evidence="8" id="KW-1185">Reference proteome</keyword>
<keyword evidence="3 6" id="KW-0812">Transmembrane</keyword>
<reference evidence="7 8" key="1">
    <citation type="submission" date="2016-10" db="EMBL/GenBank/DDBJ databases">
        <authorList>
            <person name="de Groot N.N."/>
        </authorList>
    </citation>
    <scope>NUCLEOTIDE SEQUENCE [LARGE SCALE GENOMIC DNA]</scope>
    <source>
        <strain evidence="8">P4B,CCM 7963,CECT 7998,DSM 25260,IBRC-M 10614,KCTC 13821</strain>
    </source>
</reference>
<dbReference type="GO" id="GO:0005886">
    <property type="term" value="C:plasma membrane"/>
    <property type="evidence" value="ECO:0007669"/>
    <property type="project" value="UniProtKB-SubCell"/>
</dbReference>
<evidence type="ECO:0000256" key="5">
    <source>
        <dbReference type="ARBA" id="ARBA00023136"/>
    </source>
</evidence>
<sequence length="228" mass="24390">MVTNLVFSTLLTVTSYAVGLKVFRRYHKPWLNPLYTATIFLVLVLVFVPSVNYESYLQITDVFSFLLGIATISLAVPLYKQILVLKKHAKKICLGVMLGSAGGILSGLVLAKWLLFQDKILLSLISKSVTIPVALSVTDMLGGIPSLTVLFALSSALFSLMLGPKILQMAGIKSKVAKGMALGASAQALGVNRALQWGEEEGSMGSVAMCTSAVFLSILVPFLGLVVH</sequence>
<evidence type="ECO:0000256" key="6">
    <source>
        <dbReference type="SAM" id="Phobius"/>
    </source>
</evidence>
<protein>
    <submittedName>
        <fullName evidence="7">Putative effector of murein hydrolase</fullName>
    </submittedName>
</protein>
<dbReference type="InterPro" id="IPR007300">
    <property type="entry name" value="CidB/LrgB"/>
</dbReference>
<evidence type="ECO:0000256" key="3">
    <source>
        <dbReference type="ARBA" id="ARBA00022692"/>
    </source>
</evidence>
<gene>
    <name evidence="7" type="ORF">SAMN05216352_104216</name>
</gene>
<comment type="subcellular location">
    <subcellularLocation>
        <location evidence="1">Cell membrane</location>
        <topology evidence="1">Multi-pass membrane protein</topology>
    </subcellularLocation>
</comment>
<accession>A0A1G8HEB5</accession>
<organism evidence="7 8">
    <name type="scientific">Alteribacillus bidgolensis</name>
    <dbReference type="NCBI Taxonomy" id="930129"/>
    <lineage>
        <taxon>Bacteria</taxon>
        <taxon>Bacillati</taxon>
        <taxon>Bacillota</taxon>
        <taxon>Bacilli</taxon>
        <taxon>Bacillales</taxon>
        <taxon>Bacillaceae</taxon>
        <taxon>Alteribacillus</taxon>
    </lineage>
</organism>
<evidence type="ECO:0000256" key="4">
    <source>
        <dbReference type="ARBA" id="ARBA00022989"/>
    </source>
</evidence>
<dbReference type="Pfam" id="PF04172">
    <property type="entry name" value="LrgB"/>
    <property type="match status" value="1"/>
</dbReference>
<dbReference type="Proteomes" id="UP000199017">
    <property type="component" value="Unassembled WGS sequence"/>
</dbReference>
<evidence type="ECO:0000256" key="2">
    <source>
        <dbReference type="ARBA" id="ARBA00022475"/>
    </source>
</evidence>
<dbReference type="STRING" id="930129.SAMN05216352_104216"/>